<proteinExistence type="predicted"/>
<dbReference type="AlphaFoldDB" id="A0A6G1L5V6"/>
<dbReference type="InterPro" id="IPR036866">
    <property type="entry name" value="RibonucZ/Hydroxyglut_hydro"/>
</dbReference>
<organism evidence="1 2">
    <name type="scientific">Teratosphaeria nubilosa</name>
    <dbReference type="NCBI Taxonomy" id="161662"/>
    <lineage>
        <taxon>Eukaryota</taxon>
        <taxon>Fungi</taxon>
        <taxon>Dikarya</taxon>
        <taxon>Ascomycota</taxon>
        <taxon>Pezizomycotina</taxon>
        <taxon>Dothideomycetes</taxon>
        <taxon>Dothideomycetidae</taxon>
        <taxon>Mycosphaerellales</taxon>
        <taxon>Teratosphaeriaceae</taxon>
        <taxon>Teratosphaeria</taxon>
    </lineage>
</organism>
<dbReference type="PANTHER" id="PTHR36142:SF2">
    <property type="entry name" value="METALLO-HYDROLASE_OXIDOREDUCTASE SUPERFAMILY PROTEIN"/>
    <property type="match status" value="1"/>
</dbReference>
<evidence type="ECO:0000313" key="2">
    <source>
        <dbReference type="Proteomes" id="UP000799436"/>
    </source>
</evidence>
<dbReference type="OrthoDB" id="9971601at2759"/>
<evidence type="ECO:0000313" key="1">
    <source>
        <dbReference type="EMBL" id="KAF2768257.1"/>
    </source>
</evidence>
<gene>
    <name evidence="1" type="ORF">EJ03DRAFT_122956</name>
</gene>
<sequence length="339" mass="37560">MAKLTVPKHTQDVTRPILHHLNGDTSWLLQVPRPQADKRAFYNLLIDPWFTGPQINGAAFLHSQSHIDPSAVQTIAELEDFLEATEREAKGSVQKTPTLIDTVAISLAVTDHAHQPTLSQIDPNVPCFALERSTKLVASYKHFKSVTTVPFWLSGPNWQDASVPVFSDGREVRLAGVKQQPDDTATLRLGFIITLGSLDGSQCQTEAIAYIPHGIPAPHLTHLAKASPKLNFVALLQAWHHEKFGITPTYPWPFGWLLGRYLHLDVVLGADDVLQAQKLLQARYLIATHDEVKESKGFTSQFLERREMSPADAIKDGKLDGSEVQALVLQSGEHQVLTM</sequence>
<reference evidence="1" key="1">
    <citation type="journal article" date="2020" name="Stud. Mycol.">
        <title>101 Dothideomycetes genomes: a test case for predicting lifestyles and emergence of pathogens.</title>
        <authorList>
            <person name="Haridas S."/>
            <person name="Albert R."/>
            <person name="Binder M."/>
            <person name="Bloem J."/>
            <person name="Labutti K."/>
            <person name="Salamov A."/>
            <person name="Andreopoulos B."/>
            <person name="Baker S."/>
            <person name="Barry K."/>
            <person name="Bills G."/>
            <person name="Bluhm B."/>
            <person name="Cannon C."/>
            <person name="Castanera R."/>
            <person name="Culley D."/>
            <person name="Daum C."/>
            <person name="Ezra D."/>
            <person name="Gonzalez J."/>
            <person name="Henrissat B."/>
            <person name="Kuo A."/>
            <person name="Liang C."/>
            <person name="Lipzen A."/>
            <person name="Lutzoni F."/>
            <person name="Magnuson J."/>
            <person name="Mondo S."/>
            <person name="Nolan M."/>
            <person name="Ohm R."/>
            <person name="Pangilinan J."/>
            <person name="Park H.-J."/>
            <person name="Ramirez L."/>
            <person name="Alfaro M."/>
            <person name="Sun H."/>
            <person name="Tritt A."/>
            <person name="Yoshinaga Y."/>
            <person name="Zwiers L.-H."/>
            <person name="Turgeon B."/>
            <person name="Goodwin S."/>
            <person name="Spatafora J."/>
            <person name="Crous P."/>
            <person name="Grigoriev I."/>
        </authorList>
    </citation>
    <scope>NUCLEOTIDE SEQUENCE</scope>
    <source>
        <strain evidence="1">CBS 116005</strain>
    </source>
</reference>
<dbReference type="Gene3D" id="3.60.15.10">
    <property type="entry name" value="Ribonuclease Z/Hydroxyacylglutathione hydrolase-like"/>
    <property type="match status" value="1"/>
</dbReference>
<protein>
    <submittedName>
        <fullName evidence="1">Uncharacterized protein</fullName>
    </submittedName>
</protein>
<name>A0A6G1L5V6_9PEZI</name>
<dbReference type="PANTHER" id="PTHR36142">
    <property type="entry name" value="METALLO-HYDROLASE/OXIDOREDUCTASE SUPERFAMILY PROTEIN"/>
    <property type="match status" value="1"/>
</dbReference>
<keyword evidence="2" id="KW-1185">Reference proteome</keyword>
<dbReference type="Proteomes" id="UP000799436">
    <property type="component" value="Unassembled WGS sequence"/>
</dbReference>
<dbReference type="EMBL" id="ML995846">
    <property type="protein sequence ID" value="KAF2768257.1"/>
    <property type="molecule type" value="Genomic_DNA"/>
</dbReference>
<accession>A0A6G1L5V6</accession>